<dbReference type="Proteomes" id="UP000266861">
    <property type="component" value="Unassembled WGS sequence"/>
</dbReference>
<dbReference type="GO" id="GO:0033743">
    <property type="term" value="F:peptide-methionine (R)-S-oxide reductase activity"/>
    <property type="evidence" value="ECO:0007669"/>
    <property type="project" value="UniProtKB-EC"/>
</dbReference>
<dbReference type="PANTHER" id="PTHR46081:SF8">
    <property type="entry name" value="PEPTIDE METHIONINE SULFOXIDE REDUCTASE 2"/>
    <property type="match status" value="1"/>
</dbReference>
<evidence type="ECO:0000256" key="1">
    <source>
        <dbReference type="ARBA" id="ARBA00007174"/>
    </source>
</evidence>
<evidence type="ECO:0000256" key="3">
    <source>
        <dbReference type="ARBA" id="ARBA00022833"/>
    </source>
</evidence>
<dbReference type="InterPro" id="IPR028427">
    <property type="entry name" value="Met_Sox_Rdtase_MsrB"/>
</dbReference>
<dbReference type="InterPro" id="IPR011057">
    <property type="entry name" value="Mss4-like_sf"/>
</dbReference>
<evidence type="ECO:0000256" key="2">
    <source>
        <dbReference type="ARBA" id="ARBA00022723"/>
    </source>
</evidence>
<dbReference type="GO" id="GO:0006979">
    <property type="term" value="P:response to oxidative stress"/>
    <property type="evidence" value="ECO:0007669"/>
    <property type="project" value="InterPro"/>
</dbReference>
<dbReference type="InterPro" id="IPR002579">
    <property type="entry name" value="Met_Sox_Rdtase_MsrB_dom"/>
</dbReference>
<comment type="cofactor">
    <cofactor evidence="5">
        <name>Zn(2+)</name>
        <dbReference type="ChEBI" id="CHEBI:29105"/>
    </cofactor>
    <text evidence="5">Binds 1 zinc ion per subunit.</text>
</comment>
<dbReference type="Pfam" id="PF01641">
    <property type="entry name" value="SelR"/>
    <property type="match status" value="1"/>
</dbReference>
<dbReference type="PROSITE" id="PS51790">
    <property type="entry name" value="MSRB"/>
    <property type="match status" value="1"/>
</dbReference>
<keyword evidence="2 5" id="KW-0479">Metal-binding</keyword>
<comment type="catalytic activity">
    <reaction evidence="5">
        <text>L-methionyl-[protein] + [thioredoxin]-disulfide + H2O = L-methionyl-(R)-S-oxide-[protein] + [thioredoxin]-dithiol</text>
        <dbReference type="Rhea" id="RHEA:24164"/>
        <dbReference type="Rhea" id="RHEA-COMP:10698"/>
        <dbReference type="Rhea" id="RHEA-COMP:10700"/>
        <dbReference type="Rhea" id="RHEA-COMP:12313"/>
        <dbReference type="Rhea" id="RHEA-COMP:12314"/>
        <dbReference type="ChEBI" id="CHEBI:15377"/>
        <dbReference type="ChEBI" id="CHEBI:16044"/>
        <dbReference type="ChEBI" id="CHEBI:29950"/>
        <dbReference type="ChEBI" id="CHEBI:45764"/>
        <dbReference type="ChEBI" id="CHEBI:50058"/>
        <dbReference type="EC" id="1.8.4.12"/>
    </reaction>
</comment>
<keyword evidence="3 5" id="KW-0862">Zinc</keyword>
<dbReference type="SUPFAM" id="SSF51316">
    <property type="entry name" value="Mss4-like"/>
    <property type="match status" value="1"/>
</dbReference>
<keyword evidence="8" id="KW-1185">Reference proteome</keyword>
<reference evidence="7 8" key="1">
    <citation type="submission" date="2018-08" db="EMBL/GenBank/DDBJ databases">
        <title>Genome and evolution of the arbuscular mycorrhizal fungus Diversispora epigaea (formerly Glomus versiforme) and its bacterial endosymbionts.</title>
        <authorList>
            <person name="Sun X."/>
            <person name="Fei Z."/>
            <person name="Harrison M."/>
        </authorList>
    </citation>
    <scope>NUCLEOTIDE SEQUENCE [LARGE SCALE GENOMIC DNA]</scope>
    <source>
        <strain evidence="7 8">IT104</strain>
    </source>
</reference>
<feature type="domain" description="MsrB" evidence="6">
    <location>
        <begin position="59"/>
        <end position="183"/>
    </location>
</feature>
<name>A0A397GU30_9GLOM</name>
<evidence type="ECO:0000259" key="6">
    <source>
        <dbReference type="PROSITE" id="PS51790"/>
    </source>
</evidence>
<dbReference type="AlphaFoldDB" id="A0A397GU30"/>
<dbReference type="GO" id="GO:0046872">
    <property type="term" value="F:metal ion binding"/>
    <property type="evidence" value="ECO:0007669"/>
    <property type="project" value="UniProtKB-KW"/>
</dbReference>
<evidence type="ECO:0000256" key="4">
    <source>
        <dbReference type="ARBA" id="ARBA00023002"/>
    </source>
</evidence>
<comment type="similarity">
    <text evidence="1 5">Belongs to the MsrB Met sulfoxide reductase family.</text>
</comment>
<gene>
    <name evidence="7" type="ORF">Glove_437g29</name>
</gene>
<dbReference type="EC" id="1.8.4.12" evidence="5"/>
<dbReference type="EMBL" id="PQFF01000385">
    <property type="protein sequence ID" value="RHZ53789.1"/>
    <property type="molecule type" value="Genomic_DNA"/>
</dbReference>
<sequence>MLNLNQARIIFSRNKLINSFSSQLFLINSINSGLFDPLSFSVRHLFQTIITKNMEKRSNEDWQAILTPEQFRVLRGKGTEPANTGEYNKFNGKGIYSCAACNTPLYVSDTKFDSGCGWPAFFDAIPGAINRKTDDSHGMSRIEITCAACDGHLGHVFKGEGWNFTSADERHCVNSVSIKFEEKSEKSEKS</sequence>
<evidence type="ECO:0000313" key="7">
    <source>
        <dbReference type="EMBL" id="RHZ53789.1"/>
    </source>
</evidence>
<comment type="caution">
    <text evidence="7">The sequence shown here is derived from an EMBL/GenBank/DDBJ whole genome shotgun (WGS) entry which is preliminary data.</text>
</comment>
<protein>
    <recommendedName>
        <fullName evidence="5">Peptide-methionine (R)-S-oxide reductase</fullName>
        <ecNumber evidence="5">1.8.4.12</ecNumber>
    </recommendedName>
</protein>
<dbReference type="NCBIfam" id="TIGR00357">
    <property type="entry name" value="peptide-methionine (R)-S-oxide reductase MsrB"/>
    <property type="match status" value="1"/>
</dbReference>
<dbReference type="PANTHER" id="PTHR46081">
    <property type="entry name" value="PEPTIDE METHIONINE SULFOXIDE REDUCTASE 2"/>
    <property type="match status" value="1"/>
</dbReference>
<dbReference type="OrthoDB" id="44061at2759"/>
<dbReference type="GO" id="GO:0030091">
    <property type="term" value="P:protein repair"/>
    <property type="evidence" value="ECO:0007669"/>
    <property type="project" value="InterPro"/>
</dbReference>
<proteinExistence type="inferred from homology"/>
<dbReference type="STRING" id="1348612.A0A397GU30"/>
<dbReference type="Gene3D" id="2.170.150.20">
    <property type="entry name" value="Peptide methionine sulfoxide reductase"/>
    <property type="match status" value="1"/>
</dbReference>
<evidence type="ECO:0000313" key="8">
    <source>
        <dbReference type="Proteomes" id="UP000266861"/>
    </source>
</evidence>
<accession>A0A397GU30</accession>
<evidence type="ECO:0000256" key="5">
    <source>
        <dbReference type="RuleBase" id="RU365044"/>
    </source>
</evidence>
<keyword evidence="4 5" id="KW-0560">Oxidoreductase</keyword>
<organism evidence="7 8">
    <name type="scientific">Diversispora epigaea</name>
    <dbReference type="NCBI Taxonomy" id="1348612"/>
    <lineage>
        <taxon>Eukaryota</taxon>
        <taxon>Fungi</taxon>
        <taxon>Fungi incertae sedis</taxon>
        <taxon>Mucoromycota</taxon>
        <taxon>Glomeromycotina</taxon>
        <taxon>Glomeromycetes</taxon>
        <taxon>Diversisporales</taxon>
        <taxon>Diversisporaceae</taxon>
        <taxon>Diversispora</taxon>
    </lineage>
</organism>